<dbReference type="EMBL" id="FWFP01000010">
    <property type="protein sequence ID" value="SLN66778.1"/>
    <property type="molecule type" value="Genomic_DNA"/>
</dbReference>
<keyword evidence="2" id="KW-1185">Reference proteome</keyword>
<name>A0A1X7A0T3_9RHOB</name>
<proteinExistence type="predicted"/>
<gene>
    <name evidence="1" type="ORF">RUM8411_03343</name>
</gene>
<dbReference type="AlphaFoldDB" id="A0A1X7A0T3"/>
<reference evidence="2" key="1">
    <citation type="submission" date="2017-03" db="EMBL/GenBank/DDBJ databases">
        <authorList>
            <person name="Rodrigo-Torres L."/>
            <person name="Arahal R.D."/>
            <person name="Lucena T."/>
        </authorList>
    </citation>
    <scope>NUCLEOTIDE SEQUENCE [LARGE SCALE GENOMIC DNA]</scope>
    <source>
        <strain evidence="2">CECT 8411</strain>
    </source>
</reference>
<protein>
    <submittedName>
        <fullName evidence="1">Uncharacterized protein</fullName>
    </submittedName>
</protein>
<dbReference type="Proteomes" id="UP000193778">
    <property type="component" value="Unassembled WGS sequence"/>
</dbReference>
<organism evidence="1 2">
    <name type="scientific">Ruegeria meonggei</name>
    <dbReference type="NCBI Taxonomy" id="1446476"/>
    <lineage>
        <taxon>Bacteria</taxon>
        <taxon>Pseudomonadati</taxon>
        <taxon>Pseudomonadota</taxon>
        <taxon>Alphaproteobacteria</taxon>
        <taxon>Rhodobacterales</taxon>
        <taxon>Roseobacteraceae</taxon>
        <taxon>Ruegeria</taxon>
    </lineage>
</organism>
<accession>A0A1X7A0T3</accession>
<sequence length="76" mass="8808">MSFNSEIMSNLVLATRNGRVQNIYNFVDKHTQDYPGAVFSEVDEEMNLGIYLQSELAKKLADHFIQTQKRLEKTKL</sequence>
<evidence type="ECO:0000313" key="1">
    <source>
        <dbReference type="EMBL" id="SLN66778.1"/>
    </source>
</evidence>
<evidence type="ECO:0000313" key="2">
    <source>
        <dbReference type="Proteomes" id="UP000193778"/>
    </source>
</evidence>